<evidence type="ECO:0000313" key="2">
    <source>
        <dbReference type="EMBL" id="KZV85773.1"/>
    </source>
</evidence>
<dbReference type="OrthoDB" id="2269034at2759"/>
<dbReference type="SUPFAM" id="SSF52047">
    <property type="entry name" value="RNI-like"/>
    <property type="match status" value="1"/>
</dbReference>
<dbReference type="Gene3D" id="3.80.10.10">
    <property type="entry name" value="Ribonuclease Inhibitor"/>
    <property type="match status" value="1"/>
</dbReference>
<dbReference type="Proteomes" id="UP000077266">
    <property type="component" value="Unassembled WGS sequence"/>
</dbReference>
<gene>
    <name evidence="2" type="ORF">EXIGLDRAFT_725517</name>
</gene>
<reference evidence="2 3" key="1">
    <citation type="journal article" date="2016" name="Mol. Biol. Evol.">
        <title>Comparative Genomics of Early-Diverging Mushroom-Forming Fungi Provides Insights into the Origins of Lignocellulose Decay Capabilities.</title>
        <authorList>
            <person name="Nagy L.G."/>
            <person name="Riley R."/>
            <person name="Tritt A."/>
            <person name="Adam C."/>
            <person name="Daum C."/>
            <person name="Floudas D."/>
            <person name="Sun H."/>
            <person name="Yadav J.S."/>
            <person name="Pangilinan J."/>
            <person name="Larsson K.H."/>
            <person name="Matsuura K."/>
            <person name="Barry K."/>
            <person name="Labutti K."/>
            <person name="Kuo R."/>
            <person name="Ohm R.A."/>
            <person name="Bhattacharya S.S."/>
            <person name="Shirouzu T."/>
            <person name="Yoshinaga Y."/>
            <person name="Martin F.M."/>
            <person name="Grigoriev I.V."/>
            <person name="Hibbett D.S."/>
        </authorList>
    </citation>
    <scope>NUCLEOTIDE SEQUENCE [LARGE SCALE GENOMIC DNA]</scope>
    <source>
        <strain evidence="2 3">HHB12029</strain>
    </source>
</reference>
<sequence>MASNFSTLSLERVRVQKMALAALEVQKAHLTAHIDKAAAAFQAAKRELDEATASFERLAVQQALIQINIRNEIRALHAHTVATLPEDILSAIFVECSLEDDPSDFFNAADLRYKRASAPFRLASVCQSWRQLALACPRIWTYAAVPSLRTLTPQVQDLHVDRLDLVLRLSADVPLDIAVFWADETELKPVHKRAMLLLQDHYTRWRRVCIDTPPAPVVTAEFFDVFRLPMPLLERIQILSRGMDTLPWNENFPRYFPLRHSLRHFEAMGSNIFYTSRTGQSSSLTFLRVEVCGVPASVVWAICAESAQSLAELFIGSAREGPSIDARPERSLTMPKLRKLSFGGMTDALLWHWSGLLSAPTLEELRLEQYDALTATAFFEHTCHRITSLTLFGNHTIGADAAALRPLHRVQKLIIAHSELHDSFFQVLSIADNAFPTAPWLLPALRTIELTETEIKPEGSDGLLRLIQARREATASVLTSAENDVFVPLPIQTVDMDEETKIARWVRLMVLDEMQRLC</sequence>
<protein>
    <submittedName>
        <fullName evidence="2">Uncharacterized protein</fullName>
    </submittedName>
</protein>
<feature type="coiled-coil region" evidence="1">
    <location>
        <begin position="34"/>
        <end position="61"/>
    </location>
</feature>
<organism evidence="2 3">
    <name type="scientific">Exidia glandulosa HHB12029</name>
    <dbReference type="NCBI Taxonomy" id="1314781"/>
    <lineage>
        <taxon>Eukaryota</taxon>
        <taxon>Fungi</taxon>
        <taxon>Dikarya</taxon>
        <taxon>Basidiomycota</taxon>
        <taxon>Agaricomycotina</taxon>
        <taxon>Agaricomycetes</taxon>
        <taxon>Auriculariales</taxon>
        <taxon>Exidiaceae</taxon>
        <taxon>Exidia</taxon>
    </lineage>
</organism>
<dbReference type="InParanoid" id="A0A165DZY1"/>
<accession>A0A165DZY1</accession>
<keyword evidence="1" id="KW-0175">Coiled coil</keyword>
<keyword evidence="3" id="KW-1185">Reference proteome</keyword>
<evidence type="ECO:0000313" key="3">
    <source>
        <dbReference type="Proteomes" id="UP000077266"/>
    </source>
</evidence>
<dbReference type="EMBL" id="KV426177">
    <property type="protein sequence ID" value="KZV85773.1"/>
    <property type="molecule type" value="Genomic_DNA"/>
</dbReference>
<dbReference type="InterPro" id="IPR032675">
    <property type="entry name" value="LRR_dom_sf"/>
</dbReference>
<proteinExistence type="predicted"/>
<evidence type="ECO:0000256" key="1">
    <source>
        <dbReference type="SAM" id="Coils"/>
    </source>
</evidence>
<dbReference type="AlphaFoldDB" id="A0A165DZY1"/>
<name>A0A165DZY1_EXIGL</name>